<gene>
    <name evidence="1" type="ORF">IQ247_21875</name>
</gene>
<evidence type="ECO:0000313" key="2">
    <source>
        <dbReference type="Proteomes" id="UP000620559"/>
    </source>
</evidence>
<reference evidence="1" key="1">
    <citation type="submission" date="2020-10" db="EMBL/GenBank/DDBJ databases">
        <authorList>
            <person name="Castelo-Branco R."/>
            <person name="Eusebio N."/>
            <person name="Adriana R."/>
            <person name="Vieira A."/>
            <person name="Brugerolle De Fraissinette N."/>
            <person name="Rezende De Castro R."/>
            <person name="Schneider M.P."/>
            <person name="Vasconcelos V."/>
            <person name="Leao P.N."/>
        </authorList>
    </citation>
    <scope>NUCLEOTIDE SEQUENCE</scope>
    <source>
        <strain evidence="1">LEGE 06105</strain>
    </source>
</reference>
<sequence length="206" mass="23293">MEKNPYLILGVSQAASKAEITKAVAAAMKRKEYSVDLIAKAQRSLMKPNERIIADYLCEILPTIKRFKYSDLSVLEQPQPTLTLLSEFDGLDMAIAKAIREENLEKEPLTMSLSELLAQGISACKQKRYPKAIKYLEDYCEKSNDCNSKDYAQAQVWLVKAYQVNGQLYRALSVCQLLTSHPNSQVQIWAKKCLELLSKKIPTSIK</sequence>
<name>A0A8J7FK93_9CYAN</name>
<dbReference type="SUPFAM" id="SSF48452">
    <property type="entry name" value="TPR-like"/>
    <property type="match status" value="1"/>
</dbReference>
<evidence type="ECO:0000313" key="1">
    <source>
        <dbReference type="EMBL" id="MBE9215276.1"/>
    </source>
</evidence>
<comment type="caution">
    <text evidence="1">The sequence shown here is derived from an EMBL/GenBank/DDBJ whole genome shotgun (WGS) entry which is preliminary data.</text>
</comment>
<dbReference type="InterPro" id="IPR011990">
    <property type="entry name" value="TPR-like_helical_dom_sf"/>
</dbReference>
<organism evidence="1 2">
    <name type="scientific">Plectonema cf. radiosum LEGE 06105</name>
    <dbReference type="NCBI Taxonomy" id="945769"/>
    <lineage>
        <taxon>Bacteria</taxon>
        <taxon>Bacillati</taxon>
        <taxon>Cyanobacteriota</taxon>
        <taxon>Cyanophyceae</taxon>
        <taxon>Oscillatoriophycideae</taxon>
        <taxon>Oscillatoriales</taxon>
        <taxon>Microcoleaceae</taxon>
        <taxon>Plectonema</taxon>
    </lineage>
</organism>
<dbReference type="EMBL" id="JADEWL010000093">
    <property type="protein sequence ID" value="MBE9215276.1"/>
    <property type="molecule type" value="Genomic_DNA"/>
</dbReference>
<dbReference type="AlphaFoldDB" id="A0A8J7FK93"/>
<dbReference type="Gene3D" id="1.25.40.10">
    <property type="entry name" value="Tetratricopeptide repeat domain"/>
    <property type="match status" value="1"/>
</dbReference>
<dbReference type="Proteomes" id="UP000620559">
    <property type="component" value="Unassembled WGS sequence"/>
</dbReference>
<keyword evidence="2" id="KW-1185">Reference proteome</keyword>
<dbReference type="RefSeq" id="WP_193923308.1">
    <property type="nucleotide sequence ID" value="NZ_JADEWL010000093.1"/>
</dbReference>
<proteinExistence type="predicted"/>
<protein>
    <submittedName>
        <fullName evidence="1">Molecular chaperone DnaJ</fullName>
    </submittedName>
</protein>
<accession>A0A8J7FK93</accession>